<keyword evidence="1" id="KW-1133">Transmembrane helix</keyword>
<dbReference type="KEGG" id="dfa:DFA_03386"/>
<keyword evidence="1" id="KW-0812">Transmembrane</keyword>
<dbReference type="GeneID" id="14876683"/>
<evidence type="ECO:0008006" key="4">
    <source>
        <dbReference type="Google" id="ProtNLM"/>
    </source>
</evidence>
<sequence length="188" mass="21862">METYSSSKTDTRIIRYGYGRADVNGGKLHFVSYNRFTPTAIETSTSYRNIDYRTIFILDKQFGYQAEYAIKELSTLTKEEVEHYKWAYNSGMDIIFPISIAVDMMIGLAKLYTHNKFVTVIQFLPLMFMFSDLIENYYIYNTLKQFPLSPASDLQLIQSYLKTGSQLTISKSRQEAKLLEKQNQLKAK</sequence>
<protein>
    <recommendedName>
        <fullName evidence="4">Transmembrane protein</fullName>
    </recommendedName>
</protein>
<reference evidence="3" key="1">
    <citation type="journal article" date="2011" name="Genome Res.">
        <title>Phylogeny-wide analysis of social amoeba genomes highlights ancient origins for complex intercellular communication.</title>
        <authorList>
            <person name="Heidel A.J."/>
            <person name="Lawal H.M."/>
            <person name="Felder M."/>
            <person name="Schilde C."/>
            <person name="Helps N.R."/>
            <person name="Tunggal B."/>
            <person name="Rivero F."/>
            <person name="John U."/>
            <person name="Schleicher M."/>
            <person name="Eichinger L."/>
            <person name="Platzer M."/>
            <person name="Noegel A.A."/>
            <person name="Schaap P."/>
            <person name="Gloeckner G."/>
        </authorList>
    </citation>
    <scope>NUCLEOTIDE SEQUENCE [LARGE SCALE GENOMIC DNA]</scope>
    <source>
        <strain evidence="3">SH3</strain>
    </source>
</reference>
<evidence type="ECO:0000313" key="2">
    <source>
        <dbReference type="EMBL" id="EGG25139.1"/>
    </source>
</evidence>
<keyword evidence="3" id="KW-1185">Reference proteome</keyword>
<organism evidence="2 3">
    <name type="scientific">Cavenderia fasciculata</name>
    <name type="common">Slime mold</name>
    <name type="synonym">Dictyostelium fasciculatum</name>
    <dbReference type="NCBI Taxonomy" id="261658"/>
    <lineage>
        <taxon>Eukaryota</taxon>
        <taxon>Amoebozoa</taxon>
        <taxon>Evosea</taxon>
        <taxon>Eumycetozoa</taxon>
        <taxon>Dictyostelia</taxon>
        <taxon>Acytosteliales</taxon>
        <taxon>Cavenderiaceae</taxon>
        <taxon>Cavenderia</taxon>
    </lineage>
</organism>
<proteinExistence type="predicted"/>
<evidence type="ECO:0000256" key="1">
    <source>
        <dbReference type="SAM" id="Phobius"/>
    </source>
</evidence>
<feature type="transmembrane region" description="Helical" evidence="1">
    <location>
        <begin position="94"/>
        <end position="113"/>
    </location>
</feature>
<accession>F4PHF5</accession>
<evidence type="ECO:0000313" key="3">
    <source>
        <dbReference type="Proteomes" id="UP000007797"/>
    </source>
</evidence>
<name>F4PHF5_CACFS</name>
<keyword evidence="1" id="KW-0472">Membrane</keyword>
<dbReference type="EMBL" id="GL883006">
    <property type="protein sequence ID" value="EGG25139.1"/>
    <property type="molecule type" value="Genomic_DNA"/>
</dbReference>
<feature type="transmembrane region" description="Helical" evidence="1">
    <location>
        <begin position="119"/>
        <end position="140"/>
    </location>
</feature>
<dbReference type="AlphaFoldDB" id="F4PHF5"/>
<dbReference type="OrthoDB" id="10489161at2759"/>
<gene>
    <name evidence="2" type="ORF">DFA_03386</name>
</gene>
<dbReference type="Proteomes" id="UP000007797">
    <property type="component" value="Unassembled WGS sequence"/>
</dbReference>
<dbReference type="RefSeq" id="XP_004362990.1">
    <property type="nucleotide sequence ID" value="XM_004362933.1"/>
</dbReference>